<gene>
    <name evidence="1" type="ORF">OXU80_04385</name>
</gene>
<evidence type="ECO:0000313" key="2">
    <source>
        <dbReference type="Proteomes" id="UP001163223"/>
    </source>
</evidence>
<sequence>MYAHILAATDGSDLASRGVTHAVRLAKALGARLTLVTVTEPFPFLAAGTEAGWGVAAEDIARFRQVNKQAAEQVLTEARRLAAEADLEAGIVHVADAEPASGIVDTARREGCDLIVVASNGRRGLQRLILGSAASEVLVTSPVPVLVIR</sequence>
<accession>A0ACD4NS51</accession>
<keyword evidence="2" id="KW-1185">Reference proteome</keyword>
<name>A0ACD4NS51_9HYPH</name>
<proteinExistence type="predicted"/>
<evidence type="ECO:0000313" key="1">
    <source>
        <dbReference type="EMBL" id="WAJ29480.1"/>
    </source>
</evidence>
<dbReference type="EMBL" id="CP113520">
    <property type="protein sequence ID" value="WAJ29480.1"/>
    <property type="molecule type" value="Genomic_DNA"/>
</dbReference>
<protein>
    <submittedName>
        <fullName evidence="1">Universal stress protein</fullName>
    </submittedName>
</protein>
<organism evidence="1 2">
    <name type="scientific">Antarcticirhabdus aurantiaca</name>
    <dbReference type="NCBI Taxonomy" id="2606717"/>
    <lineage>
        <taxon>Bacteria</taxon>
        <taxon>Pseudomonadati</taxon>
        <taxon>Pseudomonadota</taxon>
        <taxon>Alphaproteobacteria</taxon>
        <taxon>Hyphomicrobiales</taxon>
        <taxon>Aurantimonadaceae</taxon>
        <taxon>Antarcticirhabdus</taxon>
    </lineage>
</organism>
<reference evidence="1" key="1">
    <citation type="submission" date="2022-11" db="EMBL/GenBank/DDBJ databases">
        <title>beta-Carotene-producing bacterium, Jeongeuplla avenae sp. nov., alleviates the salt stress of Arabidopsis seedlings.</title>
        <authorList>
            <person name="Jiang L."/>
            <person name="Lee J."/>
        </authorList>
    </citation>
    <scope>NUCLEOTIDE SEQUENCE</scope>
    <source>
        <strain evidence="1">DY_R2A_6</strain>
    </source>
</reference>
<dbReference type="Proteomes" id="UP001163223">
    <property type="component" value="Chromosome"/>
</dbReference>